<reference evidence="38" key="2">
    <citation type="journal article" date="2013" name="J. Clin. Invest.">
        <title>Vertical T cell immunodominance and epitope entropy determine HIV-1 escape.</title>
        <authorList>
            <consortium name="CHAVI Core B"/>
            <person name="Liu M.K."/>
            <person name="Hawkins N."/>
            <person name="Ritchie A.J."/>
            <person name="Ganusov V.V."/>
            <person name="Whale V."/>
            <person name="Brackenridge S."/>
            <person name="Li H."/>
            <person name="Pavlicek J.W."/>
            <person name="Cai F."/>
            <person name="Rose-Abrahams M."/>
            <person name="Treurnicht F."/>
            <person name="Hraber P."/>
            <person name="Riou C."/>
            <person name="Gray C."/>
            <person name="Ferrari G."/>
            <person name="Tanner R."/>
            <person name="Ping L.H."/>
            <person name="Anderson J.A."/>
            <person name="Swanstrom R."/>
            <person name="B C.C."/>
            <person name="Cohen M."/>
            <person name="Karim S.S."/>
            <person name="Haynes B."/>
            <person name="Borrow P."/>
            <person name="Perelson A.S."/>
            <person name="Shaw G.M."/>
            <person name="Hahn B.H."/>
            <person name="Williamson C."/>
            <person name="Korber B.T."/>
            <person name="Gao F."/>
            <person name="Self S."/>
            <person name="McMichael A."/>
            <person name="Goonetilleke N."/>
        </authorList>
    </citation>
    <scope>NUCLEOTIDE SEQUENCE</scope>
    <source>
        <strain evidence="38">C.703010256.w96.684dps.e23</strain>
    </source>
</reference>
<evidence type="ECO:0000313" key="38">
    <source>
        <dbReference type="EMBL" id="AGG96415.1"/>
    </source>
</evidence>
<feature type="domain" description="Human immunodeficiency virus 1 envelope glycoprotein Gp120" evidence="35">
    <location>
        <begin position="144"/>
        <end position="496"/>
    </location>
</feature>
<proteinExistence type="inferred from homology"/>
<dbReference type="SUPFAM" id="SSF56502">
    <property type="entry name" value="gp120 core"/>
    <property type="match status" value="2"/>
</dbReference>
<comment type="subcellular location">
    <molecule>Transmembrane protein gp41</molecule>
    <subcellularLocation>
        <location evidence="33">Virion membrane</location>
        <topology evidence="33">Single-pass type I membrane protein</topology>
    </subcellularLocation>
    <subcellularLocation>
        <location evidence="33">Host cell membrane</location>
        <topology evidence="33">Single-pass type I membrane protein</topology>
    </subcellularLocation>
    <subcellularLocation>
        <location evidence="33">Host endosome membrane</location>
        <topology evidence="33">Single-pass type I membrane protein</topology>
    </subcellularLocation>
    <text evidence="33">It is probably concentrated at the site of budding and incorporated into the virions possibly by contacts between the cytoplasmic tail of Env and the N-terminus of Gag.</text>
</comment>
<dbReference type="HAMAP" id="MF_04083">
    <property type="entry name" value="HIV_ENV"/>
    <property type="match status" value="1"/>
</dbReference>
<evidence type="ECO:0000256" key="34">
    <source>
        <dbReference type="RuleBase" id="RU363095"/>
    </source>
</evidence>
<evidence type="ECO:0000256" key="13">
    <source>
        <dbReference type="ARBA" id="ARBA00022685"/>
    </source>
</evidence>
<dbReference type="GO" id="GO:0005198">
    <property type="term" value="F:structural molecule activity"/>
    <property type="evidence" value="ECO:0007669"/>
    <property type="project" value="UniProtKB-UniRule"/>
</dbReference>
<evidence type="ECO:0000256" key="23">
    <source>
        <dbReference type="ARBA" id="ARBA00023046"/>
    </source>
</evidence>
<keyword evidence="14 33" id="KW-0812">Transmembrane</keyword>
<evidence type="ECO:0000256" key="33">
    <source>
        <dbReference type="HAMAP-Rule" id="MF_04083"/>
    </source>
</evidence>
<dbReference type="InterPro" id="IPR037527">
    <property type="entry name" value="Gp160"/>
</dbReference>
<feature type="disulfide bond" evidence="33">
    <location>
        <begin position="226"/>
        <end position="237"/>
    </location>
</feature>
<keyword evidence="16 33" id="KW-0732">Signal</keyword>
<comment type="miscellaneous">
    <text evidence="33">HIV-1 lineages are divided in three main groups, M (for Major), O (for Outlier), and N (for New, or Non-M, Non-O). The vast majority of strains found worldwide belong to the group M. Group O seems to be endemic to and largely confined to Cameroon and neighboring countries in West Central Africa, where these viruses represent a small minority of HIV-1 strains. The group N is represented by a limited number of isolates from Cameroonian persons. The group M is further subdivided in 9 clades or subtypes (A to D, F to H, J and K).</text>
</comment>
<comment type="function">
    <text evidence="33">Surface protein gp120: Attaches the virus to the host lymphoid cell by binding to the primary receptor CD4. This interaction induces a structural rearrangement creating a high affinity binding site for a chemokine coreceptor like CXCR4 and/or CCR5. Acts as a ligand for CD209/DC-SIGN and CLEC4M/DC-SIGNR, which are respectively found on dendritic cells (DCs), and on endothelial cells of liver sinusoids and lymph node sinuses. These interactions allow capture of viral particles at mucosal surfaces by these cells and subsequent transmission to permissive cells. HIV subverts the migration properties of dendritic cells to gain access to CD4+ T-cells in lymph nodes. Virus transmission to permissive T-cells occurs either in trans (without DCs infection, through viral capture and transmission), or in cis (following DCs productive infection, through the usual CD4-gp120 interaction), thereby inducing a robust infection. In trans infection, bound virions remain infectious over days and it is proposed that they are not degraded, but protected in non-lysosomal acidic organelles within the DCs close to the cell membrane thus contributing to the viral infectious potential during DCs' migration from the periphery to the lymphoid tissues. On arrival at lymphoid tissues, intact virions recycle back to DCs' cell surface allowing virus transmission to CD4+ T-cells.</text>
</comment>
<dbReference type="FunFam" id="2.170.40.20:FF:000001">
    <property type="entry name" value="Envelope glycoprotein gp160"/>
    <property type="match status" value="1"/>
</dbReference>
<keyword evidence="24 33" id="KW-0175">Coiled coil</keyword>
<comment type="miscellaneous">
    <text evidence="33">Inhibitors targeting HIV-1 viral envelope proteins are used as antiretroviral drugs. Attachment of virions to the cell surface via non-specific interactions and CD4 binding can be blocked by inhibitors that include cyanovirin-N, cyclotriazadisulfonamide analogs, PRO 2000, TNX 355 and PRO 542. In addition, BMS 806 can block CD4-induced conformational changes. Env interactions with the coreceptor molecules can be targeted by CCR5 antagonists including SCH-D, maraviroc (UK 427857) and aplaviroc (GW 873140), and the CXCR4 antagonist AMD 070. Fusion of viral and cellular membranes can be inhibited by peptides such as enfuvirtide and tifuvirtide (T 1249). Resistance to inhibitors associated with mutations in Env are observed. Most of the time, single mutations confer only a modest reduction in drug susceptibility. Combination of several mutations is usually required to develop a high-level drug resistance.</text>
</comment>
<evidence type="ECO:0000256" key="24">
    <source>
        <dbReference type="ARBA" id="ARBA00023054"/>
    </source>
</evidence>
<feature type="region of interest" description="V1" evidence="33">
    <location>
        <begin position="129"/>
        <end position="154"/>
    </location>
</feature>
<evidence type="ECO:0000256" key="9">
    <source>
        <dbReference type="ARBA" id="ARBA00022511"/>
    </source>
</evidence>
<gene>
    <name evidence="33 37" type="primary">env</name>
</gene>
<feature type="domain" description="Retroviral envelope protein GP41-like" evidence="36">
    <location>
        <begin position="515"/>
        <end position="705"/>
    </location>
</feature>
<keyword evidence="19 33" id="KW-1043">Host membrane</keyword>
<evidence type="ECO:0000256" key="31">
    <source>
        <dbReference type="ARBA" id="ARBA00023296"/>
    </source>
</evidence>
<evidence type="ECO:0000256" key="5">
    <source>
        <dbReference type="ARBA" id="ARBA00004578"/>
    </source>
</evidence>
<feature type="disulfide bond" evidence="33">
    <location>
        <begin position="124"/>
        <end position="194"/>
    </location>
</feature>
<evidence type="ECO:0000256" key="12">
    <source>
        <dbReference type="ARBA" id="ARBA00022595"/>
    </source>
</evidence>
<organism evidence="37">
    <name type="scientific">Human immunodeficiency virus type 1</name>
    <name type="common">HIV-1</name>
    <dbReference type="NCBI Taxonomy" id="11676"/>
    <lineage>
        <taxon>Viruses</taxon>
        <taxon>Riboviria</taxon>
        <taxon>Pararnavirae</taxon>
        <taxon>Artverviricota</taxon>
        <taxon>Revtraviricetes</taxon>
        <taxon>Ortervirales</taxon>
        <taxon>Retroviridae</taxon>
        <taxon>Orthoretrovirinae</taxon>
        <taxon>Lentivirus</taxon>
        <taxon>Lentivirus humimdef1</taxon>
    </lineage>
</organism>
<evidence type="ECO:0000256" key="19">
    <source>
        <dbReference type="ARBA" id="ARBA00022870"/>
    </source>
</evidence>
<keyword evidence="22 33" id="KW-1133">Transmembrane helix</keyword>
<feature type="chain" id="PRO_5042641923" description="Transmembrane protein gp41" evidence="33">
    <location>
        <begin position="497"/>
        <end position="848"/>
    </location>
</feature>
<evidence type="ECO:0000256" key="30">
    <source>
        <dbReference type="ARBA" id="ARBA00023288"/>
    </source>
</evidence>
<dbReference type="GO" id="GO:0016020">
    <property type="term" value="C:membrane"/>
    <property type="evidence" value="ECO:0007669"/>
    <property type="project" value="UniProtKB-UniRule"/>
</dbReference>
<feature type="disulfide bond" evidence="33">
    <location>
        <begin position="117"/>
        <end position="203"/>
    </location>
</feature>
<keyword evidence="15 33" id="KW-0053">Apoptosis</keyword>
<keyword evidence="12 33" id="KW-1162">Viral penetration into host cytoplasm</keyword>
<name>I7FT75_HV1</name>
<feature type="region of interest" description="CD4-binding loop" evidence="33">
    <location>
        <begin position="360"/>
        <end position="370"/>
    </location>
</feature>
<feature type="disulfide bond" evidence="33">
    <location>
        <begin position="52"/>
        <end position="72"/>
    </location>
</feature>
<comment type="caution">
    <text evidence="33 34">Lacks conserved residue(s) required for the propagation of feature annotation.</text>
</comment>
<evidence type="ECO:0000256" key="18">
    <source>
        <dbReference type="ARBA" id="ARBA00022844"/>
    </source>
</evidence>
<dbReference type="Pfam" id="PF00517">
    <property type="entry name" value="GP41"/>
    <property type="match status" value="1"/>
</dbReference>
<keyword evidence="18 33" id="KW-0946">Virion</keyword>
<comment type="PTM">
    <text evidence="33">Specific enzymatic cleavages in vivo yield mature proteins. Envelope glycoproteins are synthesized as a inactive precursor that is heavily N-glycosylated and processed likely by host cell furin in the Golgi to yield the mature SU and TM proteins. The cleavage site between SU and TM requires the minimal sequence [KR]-X-[KR]-R. About 2 of the 9 disulfide bonds of gp41 are reduced by P4HB/PDI, following binding to CD4 receptor.</text>
</comment>
<comment type="domain">
    <text evidence="33">The CD4-binding region is targeted by the antibody b12.</text>
</comment>
<evidence type="ECO:0000256" key="32">
    <source>
        <dbReference type="ARBA" id="ARBA00062028"/>
    </source>
</evidence>
<comment type="similarity">
    <text evidence="33">Belongs to the HIV-1 env protein family.</text>
</comment>
<dbReference type="FunFam" id="1.10.287.210:FF:000001">
    <property type="entry name" value="Envelope glycoprotein gp160"/>
    <property type="match status" value="1"/>
</dbReference>
<evidence type="ECO:0000256" key="10">
    <source>
        <dbReference type="ARBA" id="ARBA00022570"/>
    </source>
</evidence>
<dbReference type="GO" id="GO:0039654">
    <property type="term" value="P:fusion of virus membrane with host endosome membrane"/>
    <property type="evidence" value="ECO:0007669"/>
    <property type="project" value="UniProtKB-UniRule"/>
</dbReference>
<evidence type="ECO:0000256" key="28">
    <source>
        <dbReference type="ARBA" id="ARBA00023180"/>
    </source>
</evidence>
<feature type="region of interest" description="Fusion peptide" evidence="33">
    <location>
        <begin position="497"/>
        <end position="517"/>
    </location>
</feature>
<keyword evidence="13 33" id="KW-0165">Cleavage on pair of basic residues</keyword>
<dbReference type="EMBL" id="JX972828">
    <property type="protein sequence ID" value="AGG96415.1"/>
    <property type="molecule type" value="Genomic_RNA"/>
</dbReference>
<keyword evidence="9 33" id="KW-1032">Host cell membrane</keyword>
<evidence type="ECO:0000256" key="29">
    <source>
        <dbReference type="ARBA" id="ARBA00023280"/>
    </source>
</evidence>
<feature type="transmembrane region" description="Helical" evidence="34">
    <location>
        <begin position="13"/>
        <end position="40"/>
    </location>
</feature>
<comment type="PTM">
    <text evidence="33">Palmitoylation of the transmembrane protein and of Env polyprotein (prior to its proteolytic cleavage) is essential for their association with host cell membrane lipid rafts. Palmitoylation is therefore required for envelope trafficking to classical lipid rafts, but not for viral replication.</text>
</comment>
<feature type="disulfide bond" evidence="33">
    <location>
        <begin position="216"/>
        <end position="245"/>
    </location>
</feature>
<feature type="coiled-coil region" evidence="33">
    <location>
        <begin position="618"/>
        <end position="652"/>
    </location>
</feature>
<evidence type="ECO:0000256" key="15">
    <source>
        <dbReference type="ARBA" id="ARBA00022703"/>
    </source>
</evidence>
<comment type="subunit">
    <text evidence="32">The mature envelope protein (Env) consists of a homotrimer of non-covalently associated gp120-gp41 heterodimers. The resulting complex protrudes from the virus surface as a spike. There seems to be as few as 10 spikes on the average virion. Interacts with host CD4, CCR5 and CXCR4. Gp120 also interacts with the C-type lectins CD209/DC-SIGN and CLEC4M/DC-SIGNR (collectively referred to as DC-SIGN(R)). Gp120 and gp41 interact with GalCer. Gp120 interacts with host ITGA4/ITGB7 complex; on CD4+ T-cells, this interaction results in rapid activation of integrin ITGAL/LFA-1, which facilitates efficient cell-to-cell spreading of HIV-1. Gp120 interacts with cell-associated heparan sulfate; this interaction increases virus infectivity on permissive cells and may be involved in infection of CD4- cells.</text>
</comment>
<dbReference type="GO" id="GO:0055036">
    <property type="term" value="C:virion membrane"/>
    <property type="evidence" value="ECO:0007669"/>
    <property type="project" value="UniProtKB-SubCell"/>
</dbReference>
<evidence type="ECO:0000256" key="6">
    <source>
        <dbReference type="ARBA" id="ARBA00004650"/>
    </source>
</evidence>
<evidence type="ECO:0000256" key="1">
    <source>
        <dbReference type="ARBA" id="ARBA00004402"/>
    </source>
</evidence>
<keyword evidence="21 33" id="KW-1164">Virus endocytosis by host</keyword>
<evidence type="ECO:0000259" key="36">
    <source>
        <dbReference type="Pfam" id="PF00517"/>
    </source>
</evidence>
<dbReference type="SUPFAM" id="SSF58069">
    <property type="entry name" value="Virus ectodomain"/>
    <property type="match status" value="1"/>
</dbReference>
<dbReference type="GO" id="GO:0019082">
    <property type="term" value="P:viral protein processing"/>
    <property type="evidence" value="ECO:0007669"/>
    <property type="project" value="UniProtKB-UniRule"/>
</dbReference>
<dbReference type="FunFam" id="1.20.5.490:FF:000001">
    <property type="entry name" value="Envelope glycoprotein gp160"/>
    <property type="match status" value="1"/>
</dbReference>
<protein>
    <recommendedName>
        <fullName evidence="33">Envelope glycoprotein gp160</fullName>
    </recommendedName>
    <alternativeName>
        <fullName evidence="33">Env polyprotein</fullName>
    </alternativeName>
    <component>
        <recommendedName>
            <fullName evidence="33">Surface protein gp120</fullName>
            <shortName evidence="33">SU</shortName>
        </recommendedName>
        <alternativeName>
            <fullName evidence="33">Glycoprotein 120</fullName>
            <shortName evidence="33">gp120</shortName>
        </alternativeName>
    </component>
    <component>
        <recommendedName>
            <fullName evidence="33">Transmembrane protein gp41</fullName>
            <shortName evidence="33">TM</shortName>
        </recommendedName>
        <alternativeName>
            <fullName evidence="33">Glycoprotein 41</fullName>
            <shortName evidence="33">gp41</shortName>
        </alternativeName>
    </component>
</protein>
<evidence type="ECO:0000256" key="17">
    <source>
        <dbReference type="ARBA" id="ARBA00022804"/>
    </source>
</evidence>
<feature type="site" description="Cleavage; by host furin" evidence="33">
    <location>
        <begin position="496"/>
        <end position="497"/>
    </location>
</feature>
<dbReference type="GO" id="GO:0052031">
    <property type="term" value="P:symbiont-mediated perturbation of host defense response"/>
    <property type="evidence" value="ECO:0007669"/>
    <property type="project" value="UniProtKB-UniRule"/>
</dbReference>
<keyword evidence="17 33" id="KW-1161">Viral attachment to host cell</keyword>
<feature type="transmembrane region" description="Helical" evidence="34">
    <location>
        <begin position="663"/>
        <end position="690"/>
    </location>
</feature>
<keyword evidence="26 33" id="KW-0564">Palmitate</keyword>
<organismHost>
    <name type="scientific">Homo sapiens</name>
    <name type="common">Human</name>
    <dbReference type="NCBI Taxonomy" id="9606"/>
</organismHost>
<keyword evidence="10 33" id="KW-1165">Clathrin-mediated endocytosis of virus by host</keyword>
<comment type="domain">
    <text evidence="33 34">The 17 amino acids long immunosuppressive region is present in many retroviral envelope proteins. Synthetic peptides derived from this relatively conserved sequence inhibit immune function in vitro and in vivo.</text>
</comment>
<evidence type="ECO:0000313" key="37">
    <source>
        <dbReference type="EMBL" id="AFP25833.1"/>
    </source>
</evidence>
<dbReference type="GO" id="GO:1903911">
    <property type="term" value="P:positive regulation of receptor clustering"/>
    <property type="evidence" value="ECO:0007669"/>
    <property type="project" value="UniProtKB-UniRule"/>
</dbReference>
<keyword evidence="20 33" id="KW-0261">Viral envelope protein</keyword>
<evidence type="ECO:0000256" key="3">
    <source>
        <dbReference type="ARBA" id="ARBA00004505"/>
    </source>
</evidence>
<feature type="region of interest" description="MPER; binding to GalCer" evidence="33">
    <location>
        <begin position="647"/>
        <end position="668"/>
    </location>
</feature>
<comment type="function">
    <text evidence="33">Envelope glycoprotein gp160: Oligomerizes in the host endoplasmic reticulum into predominantly trimers. In a second time, gp160 transits in the host Golgi, where glycosylation is completed. The precursor is then proteolytically cleaved in the trans-Golgi and thereby activated by cellular furin or furin-like proteases to produce gp120 and gp41.</text>
</comment>
<dbReference type="Gene3D" id="2.170.40.20">
    <property type="entry name" value="Human immunodeficiency virus 1, Gp160, envelope glycoprotein"/>
    <property type="match status" value="2"/>
</dbReference>
<keyword evidence="23 33" id="KW-1039">Host endosome</keyword>
<dbReference type="CDD" id="cd09909">
    <property type="entry name" value="HIV-1-like_HR1-HR2"/>
    <property type="match status" value="1"/>
</dbReference>
<accession>I7FT75</accession>
<comment type="subcellular location">
    <molecule>Surface protein gp120</molecule>
    <subcellularLocation>
        <location evidence="33">Virion membrane</location>
        <topology evidence="33">Peripheral membrane protein</topology>
    </subcellularLocation>
    <subcellularLocation>
        <location evidence="33">Host cell membrane</location>
        <topology evidence="33">Peripheral membrane protein</topology>
    </subcellularLocation>
    <subcellularLocation>
        <location evidence="33">Host endosome membrane</location>
        <topology evidence="33">Single-pass type I membrane protein</topology>
    </subcellularLocation>
    <text evidence="33">The surface protein is not anchored to the viral envelope, but associates with the extravirion surface through its binding to TM. It is probably concentrated at the site of budding and incorporated into the virions possibly by contacts between the cytoplasmic tail of Env and the N-terminus of Gag.</text>
</comment>
<keyword evidence="27 33" id="KW-1015">Disulfide bond</keyword>
<feature type="topological domain" description="Cytoplasmic" evidence="33">
    <location>
        <begin position="691"/>
        <end position="848"/>
    </location>
</feature>
<feature type="transmembrane region" description="Helical" evidence="34">
    <location>
        <begin position="497"/>
        <end position="522"/>
    </location>
</feature>
<dbReference type="InterPro" id="IPR000328">
    <property type="entry name" value="GP41-like"/>
</dbReference>
<keyword evidence="30 33" id="KW-0449">Lipoprotein</keyword>
<feature type="region of interest" description="V2" evidence="33">
    <location>
        <begin position="155"/>
        <end position="194"/>
    </location>
</feature>
<feature type="disulfide bond" evidence="33">
    <location>
        <begin position="583"/>
        <end position="589"/>
    </location>
</feature>
<feature type="short sequence motif" description="YXXL motif; contains endocytosis signal" evidence="33">
    <location>
        <begin position="697"/>
        <end position="700"/>
    </location>
</feature>
<evidence type="ECO:0000256" key="8">
    <source>
        <dbReference type="ARBA" id="ARBA00022510"/>
    </source>
</evidence>
<dbReference type="EMBL" id="JQ779088">
    <property type="protein sequence ID" value="AFP25833.1"/>
    <property type="molecule type" value="Genomic_RNA"/>
</dbReference>
<dbReference type="GO" id="GO:0020002">
    <property type="term" value="C:host cell plasma membrane"/>
    <property type="evidence" value="ECO:0007669"/>
    <property type="project" value="UniProtKB-SubCell"/>
</dbReference>
<evidence type="ECO:0000256" key="16">
    <source>
        <dbReference type="ARBA" id="ARBA00022729"/>
    </source>
</evidence>
<dbReference type="GO" id="GO:0019062">
    <property type="term" value="P:virion attachment to host cell"/>
    <property type="evidence" value="ECO:0007669"/>
    <property type="project" value="UniProtKB-UniRule"/>
</dbReference>
<feature type="lipid moiety-binding region" description="S-palmitoyl cysteine; by host" evidence="33">
    <location>
        <position position="749"/>
    </location>
</feature>
<feature type="region of interest" description="Immunosuppression" evidence="33">
    <location>
        <begin position="559"/>
        <end position="577"/>
    </location>
</feature>
<feature type="lipid moiety-binding region" description="S-palmitoyl cysteine; by host" evidence="33">
    <location>
        <position position="829"/>
    </location>
</feature>
<keyword evidence="25 33" id="KW-0472">Membrane</keyword>
<evidence type="ECO:0000256" key="14">
    <source>
        <dbReference type="ARBA" id="ARBA00022692"/>
    </source>
</evidence>
<evidence type="ECO:0000256" key="11">
    <source>
        <dbReference type="ARBA" id="ARBA00022581"/>
    </source>
</evidence>
<keyword evidence="8 33" id="KW-1170">Fusion of virus membrane with host endosomal membrane</keyword>
<comment type="domain">
    <text evidence="33">Some of the most genetically diverse regions of the viral genome are present in Env. They are called variable regions 1 through 5 (V1 through V5). Coreceptor usage of gp120 is determined mainly by the primary structure of the third variable region (V3) in the outer domain of gp120. The sequence of V3 determines which coreceptor, CCR5 and/or CXCR4 (corresponding to R5/macrophage, X4/T cell and R5X4/T cell and macrophage tropism), is used to trigger the fusion potential of the Env complex, and hence which cells the virus can infect. Binding to CCR5 involves a region adjacent in addition to V3.</text>
</comment>
<evidence type="ECO:0000256" key="2">
    <source>
        <dbReference type="ARBA" id="ARBA00004433"/>
    </source>
</evidence>
<dbReference type="GO" id="GO:1903908">
    <property type="term" value="P:positive regulation of plasma membrane raft polarization"/>
    <property type="evidence" value="ECO:0007669"/>
    <property type="project" value="UniProtKB-UniRule"/>
</dbReference>
<dbReference type="GO" id="GO:0044175">
    <property type="term" value="C:host cell endosome membrane"/>
    <property type="evidence" value="ECO:0007669"/>
    <property type="project" value="UniProtKB-SubCell"/>
</dbReference>
<reference evidence="37" key="1">
    <citation type="journal article" date="2012" name="PLoS Pathog.">
        <title>Transmitted/founder and chronic subtype C HIV-1 use CD4 and CCR5 receptors with equal efficiency and are not inhibited by blocking the integrin alpha4beta7.</title>
        <authorList>
            <person name="Parrish N.F."/>
            <person name="Wilen C.B."/>
            <person name="Banks L.B."/>
            <person name="Iyer S.S."/>
            <person name="Pfaff J.M."/>
            <person name="Salazar-Gonzalez J.F."/>
            <person name="Salazar M.G."/>
            <person name="Decker J.M."/>
            <person name="Parrish E.H."/>
            <person name="Berg A."/>
            <person name="Hopper J."/>
            <person name="Hora B."/>
            <person name="Kumar A."/>
            <person name="Mahlokozera T."/>
            <person name="Yuan S."/>
            <person name="Coleman C."/>
            <person name="Vermeulen M."/>
            <person name="Ding H."/>
            <person name="Ochsenbauer C."/>
            <person name="Tilton J.C."/>
            <person name="Permar S.R."/>
            <person name="Kappes J.C."/>
            <person name="Betts M.R."/>
            <person name="Busch M.P."/>
            <person name="Gao F."/>
            <person name="Montefiori D."/>
            <person name="Haynes B.F."/>
            <person name="Shaw G.M."/>
            <person name="Hahn B.H."/>
            <person name="Doms R.W."/>
        </authorList>
    </citation>
    <scope>NUCLEOTIDE SEQUENCE</scope>
    <source>
        <strain evidence="37">703010256.e23</strain>
    </source>
</reference>
<dbReference type="GO" id="GO:0019031">
    <property type="term" value="C:viral envelope"/>
    <property type="evidence" value="ECO:0007669"/>
    <property type="project" value="UniProtKB-KW"/>
</dbReference>
<feature type="domain" description="Human immunodeficiency virus 1 envelope glycoprotein Gp120" evidence="35">
    <location>
        <begin position="32"/>
        <end position="138"/>
    </location>
</feature>
<keyword evidence="7 33" id="KW-1168">Fusion of virus membrane with host membrane</keyword>
<evidence type="ECO:0000259" key="35">
    <source>
        <dbReference type="Pfam" id="PF00516"/>
    </source>
</evidence>
<feature type="disulfide bond" evidence="33">
    <location>
        <begin position="129"/>
        <end position="155"/>
    </location>
</feature>
<keyword evidence="31 33" id="KW-1160">Virus entry into host cell</keyword>
<evidence type="ECO:0000256" key="21">
    <source>
        <dbReference type="ARBA" id="ARBA00022890"/>
    </source>
</evidence>
<comment type="function">
    <text evidence="33">Transmembrane protein gp41: Acts as a class I viral fusion protein. Under the current model, the protein has at least 3 conformational states: pre-fusion native state, pre-hairpin intermediate state, and post-fusion hairpin state. During fusion of viral and target intracellular membranes, the coiled coil regions (heptad repeats) assume a trimer-of-hairpins structure, positioning the fusion peptide in close proximity to the C-terminal region of the ectodomain. The formation of this structure appears to drive apposition and subsequent fusion of viral and target cell membranes. Complete fusion occurs in host cell endosomes and is dynamin-dependent, however some lipid transfer might occur at the plasma membrane. The virus undergoes clathrin-dependent internalization long before endosomal fusion, thus minimizing the surface exposure of conserved viral epitopes during fusion and reducing the efficacy of inhibitors targeting these epitopes. Membranes fusion leads to delivery of the nucleocapsid into the cytoplasm.</text>
</comment>
<dbReference type="Gene3D" id="1.20.5.490">
    <property type="entry name" value="Single helix bin"/>
    <property type="match status" value="1"/>
</dbReference>
<dbReference type="GO" id="GO:0019064">
    <property type="term" value="P:fusion of virus membrane with host plasma membrane"/>
    <property type="evidence" value="ECO:0007669"/>
    <property type="project" value="UniProtKB-UniRule"/>
</dbReference>
<dbReference type="Gene3D" id="1.10.287.210">
    <property type="match status" value="1"/>
</dbReference>
<dbReference type="InterPro" id="IPR036377">
    <property type="entry name" value="Gp120_core_sf"/>
</dbReference>
<evidence type="ECO:0000256" key="25">
    <source>
        <dbReference type="ARBA" id="ARBA00023136"/>
    </source>
</evidence>
<comment type="subunit">
    <text evidence="33">The mature envelope protein (Env) consists of a homotrimer of non-covalently associated gp120-gp41 heterodimers. The resulting complex protrudes from the virus surface as a spike. There seems to be as few as 10 spikes on the average virion. Surface protein gp120 interacts with host CD4, CCR5 and CXCR4. Gp120 also interacts with the C-type lectins CD209/DC-SIGN and CLEC4M/DC-SIGNR (collectively referred to as DC-SIGN(R)). Gp120 and gp41 interact with GalCer. Gp120 interacts with host ITGA4/ITGB7 complex; on CD4+ T-cells, this interaction results in rapid activation of integrin ITGAL/LFA-1, which facilitates efficient cell-to-cell spreading of HIV-1. Gp120 interacts with cell-associated heparan sulfate; this interaction increases virus infectivity on permissive cells and may be involved in infection of CD4- cells.</text>
</comment>
<keyword evidence="29 33" id="KW-0899">Viral immunoevasion</keyword>
<sequence length="848" mass="96477">MRVRGIQRNYQQWWIWSILAFWILMVSVRGNLWVTVYYGVPVWKEAKTTLFCASDAKAYDKEVHNVWATHACVPTDPNPQEIKLENVTENFNMWKNDMVDQMHEDIISLWDQSLKPCVKLTPLCVTLNCTHNITVNGTKGNDSTIEKMGDEMTNCSFNATTEIKDKKKLEYALFYKLDVVSLKENSTEYRLINCNTSVVTQACPKVSFHPIPIHYCAPAGYAILKCNNKTFNGTGPCNNISTVQCTHGIKPVVSTQLLLNGSLAEKEIIVRSENIQDNVKTIIVHLNESVKIECTRPGNNTRKSVRIGPGQTFFATGDIIGDIRKAYCTINGTQWNNTLNRVRETLQRHFPNKTIKFQPHSGGDLEITTHSFNCRGEFFYCNTSKIFNSDSANNTGNITLPCKIKQIINMWQEVGRAMYAPPIAGNITCTSNITGLLLTRDGGNGTNNTIEIFRPGGGNMRDNWRSELYKYKVVEIKPLGIAPTKAKRRVVEREKRAVGIGAVFLGFLGAAGSTMGAASIALTVQARQLLSGIVQQQNNLLRAIEAQQHMLQLTVWGIKQLQARVLAIERYLEDQQLLGIWGCSGKLICTTAVPWNNSWSNKSQDDIWGNMTWMQWDREISNYTDTIYRLLEDSQIQQEKNEKDLLALDSWQNLWNWFNITKWLWYIKIFIMIVGGLIGLRIIFAVLSIVNRVRQGYSPLSFQTLIPNQREPDRLGRIEEEGGEPDRNRSIRLVNGFLALTWDDLRSLCLFSYHRLRDFILVTVRVVELLGRSSLRGLQRGWEALKYLGSLVQYWGLELKKSAISLLDTTAIAVAEGTDRIIEFLQRICRAIYHIPRRIRQGFEAALQ</sequence>
<comment type="domain">
    <text evidence="33">The membrane proximal external region (MPER) present in gp41 is a tryptophan-rich region recognized by the antibodies 2F5, Z13, and 4E10. MPER seems to play a role in fusion.</text>
</comment>
<comment type="domain">
    <text evidence="33">The YXXL motif is involved in determining the exact site of viral release at the surface of infected mononuclear cells and promotes endocytosis. YXXL and di-leucine endocytosis motifs interact directly or indirectly with the clathrin adapter complexes, opperate independently, and their activities are not additive.</text>
</comment>
<comment type="PTM">
    <text evidence="33">Highly glycosylated by host. The high number of glycan on the protein is reffered to as 'glycan shield' because it contributes to hide protein sequence from adaptive immune system.</text>
</comment>
<dbReference type="Pfam" id="PF00516">
    <property type="entry name" value="GP120"/>
    <property type="match status" value="2"/>
</dbReference>
<keyword evidence="28 33" id="KW-0325">Glycoprotein</keyword>
<evidence type="ECO:0000256" key="26">
    <source>
        <dbReference type="ARBA" id="ARBA00023139"/>
    </source>
</evidence>
<dbReference type="FunFam" id="2.170.40.20:FF:000003">
    <property type="entry name" value="Envelope glycoprotein gp160"/>
    <property type="match status" value="1"/>
</dbReference>
<evidence type="ECO:0000256" key="4">
    <source>
        <dbReference type="ARBA" id="ARBA00004563"/>
    </source>
</evidence>
<evidence type="ECO:0000256" key="20">
    <source>
        <dbReference type="ARBA" id="ARBA00022879"/>
    </source>
</evidence>
<evidence type="ECO:0000256" key="7">
    <source>
        <dbReference type="ARBA" id="ARBA00022506"/>
    </source>
</evidence>
<evidence type="ECO:0000256" key="22">
    <source>
        <dbReference type="ARBA" id="ARBA00022989"/>
    </source>
</evidence>
<dbReference type="GO" id="GO:0075512">
    <property type="term" value="P:clathrin-dependent endocytosis of virus by host cell"/>
    <property type="evidence" value="ECO:0007669"/>
    <property type="project" value="UniProtKB-UniRule"/>
</dbReference>
<evidence type="ECO:0000256" key="27">
    <source>
        <dbReference type="ARBA" id="ARBA00023157"/>
    </source>
</evidence>
<keyword evidence="11 33" id="KW-0945">Host-virus interaction</keyword>
<dbReference type="InterPro" id="IPR000777">
    <property type="entry name" value="HIV1_Gp120"/>
</dbReference>
<comment type="subcellular location">
    <subcellularLocation>
        <location evidence="3">Host cell membrane</location>
        <topology evidence="3">Peripheral membrane protein</topology>
    </subcellularLocation>
    <subcellularLocation>
        <location evidence="1">Host cell membrane</location>
        <topology evidence="1">Single-pass type I membrane protein</topology>
    </subcellularLocation>
    <subcellularLocation>
        <location evidence="2">Host endosome membrane</location>
        <topology evidence="2">Peripheral membrane protein</topology>
    </subcellularLocation>
    <subcellularLocation>
        <location evidence="5">Host endosome membrane</location>
        <topology evidence="5">Single-pass type I membrane protein</topology>
    </subcellularLocation>
    <subcellularLocation>
        <location evidence="6">Virion membrane</location>
        <topology evidence="6">Peripheral membrane protein</topology>
    </subcellularLocation>
    <subcellularLocation>
        <location evidence="4">Virion membrane</location>
        <topology evidence="4">Single-pass type I membrane protein</topology>
    </subcellularLocation>
</comment>
<feature type="chain" id="PRO_5042641917" description="Envelope glycoprotein gp160" evidence="33">
    <location>
        <begin position="31"/>
        <end position="848"/>
    </location>
</feature>